<keyword evidence="3" id="KW-1185">Reference proteome</keyword>
<feature type="signal peptide" evidence="1">
    <location>
        <begin position="1"/>
        <end position="17"/>
    </location>
</feature>
<dbReference type="Proteomes" id="UP001159363">
    <property type="component" value="Chromosome 3"/>
</dbReference>
<proteinExistence type="predicted"/>
<gene>
    <name evidence="2" type="ORF">PR048_009801</name>
</gene>
<evidence type="ECO:0000313" key="2">
    <source>
        <dbReference type="EMBL" id="KAJ8890293.1"/>
    </source>
</evidence>
<evidence type="ECO:0000256" key="1">
    <source>
        <dbReference type="SAM" id="SignalP"/>
    </source>
</evidence>
<evidence type="ECO:0008006" key="4">
    <source>
        <dbReference type="Google" id="ProtNLM"/>
    </source>
</evidence>
<feature type="chain" id="PRO_5046931190" description="Secreted protein" evidence="1">
    <location>
        <begin position="18"/>
        <end position="88"/>
    </location>
</feature>
<name>A0ABQ9I0W8_9NEOP</name>
<comment type="caution">
    <text evidence="2">The sequence shown here is derived from an EMBL/GenBank/DDBJ whole genome shotgun (WGS) entry which is preliminary data.</text>
</comment>
<feature type="non-terminal residue" evidence="2">
    <location>
        <position position="88"/>
    </location>
</feature>
<reference evidence="2 3" key="1">
    <citation type="submission" date="2023-02" db="EMBL/GenBank/DDBJ databases">
        <title>LHISI_Scaffold_Assembly.</title>
        <authorList>
            <person name="Stuart O.P."/>
            <person name="Cleave R."/>
            <person name="Magrath M.J.L."/>
            <person name="Mikheyev A.S."/>
        </authorList>
    </citation>
    <scope>NUCLEOTIDE SEQUENCE [LARGE SCALE GENOMIC DNA]</scope>
    <source>
        <strain evidence="2">Daus_M_001</strain>
        <tissue evidence="2">Leg muscle</tissue>
    </source>
</reference>
<accession>A0ABQ9I0W8</accession>
<dbReference type="EMBL" id="JARBHB010000003">
    <property type="protein sequence ID" value="KAJ8890293.1"/>
    <property type="molecule type" value="Genomic_DNA"/>
</dbReference>
<sequence length="88" mass="9864">MRMMCVVLCLSAHSTQALQRLNGAFFGPLKLNTTSMPIASECIATVINRFKATAIYPFCPAAIPEYFFQFQIRFSKSLTLHLTAQDTQ</sequence>
<evidence type="ECO:0000313" key="3">
    <source>
        <dbReference type="Proteomes" id="UP001159363"/>
    </source>
</evidence>
<protein>
    <recommendedName>
        <fullName evidence="4">Secreted protein</fullName>
    </recommendedName>
</protein>
<organism evidence="2 3">
    <name type="scientific">Dryococelus australis</name>
    <dbReference type="NCBI Taxonomy" id="614101"/>
    <lineage>
        <taxon>Eukaryota</taxon>
        <taxon>Metazoa</taxon>
        <taxon>Ecdysozoa</taxon>
        <taxon>Arthropoda</taxon>
        <taxon>Hexapoda</taxon>
        <taxon>Insecta</taxon>
        <taxon>Pterygota</taxon>
        <taxon>Neoptera</taxon>
        <taxon>Polyneoptera</taxon>
        <taxon>Phasmatodea</taxon>
        <taxon>Verophasmatodea</taxon>
        <taxon>Anareolatae</taxon>
        <taxon>Phasmatidae</taxon>
        <taxon>Eurycanthinae</taxon>
        <taxon>Dryococelus</taxon>
    </lineage>
</organism>
<keyword evidence="1" id="KW-0732">Signal</keyword>